<accession>A0A164VC92</accession>
<evidence type="ECO:0000313" key="2">
    <source>
        <dbReference type="Proteomes" id="UP000076722"/>
    </source>
</evidence>
<keyword evidence="2" id="KW-1185">Reference proteome</keyword>
<dbReference type="Proteomes" id="UP000076722">
    <property type="component" value="Unassembled WGS sequence"/>
</dbReference>
<evidence type="ECO:0000313" key="1">
    <source>
        <dbReference type="EMBL" id="KZS94020.1"/>
    </source>
</evidence>
<protein>
    <submittedName>
        <fullName evidence="1">Uncharacterized protein</fullName>
    </submittedName>
</protein>
<reference evidence="1 2" key="1">
    <citation type="journal article" date="2016" name="Mol. Biol. Evol.">
        <title>Comparative Genomics of Early-Diverging Mushroom-Forming Fungi Provides Insights into the Origins of Lignocellulose Decay Capabilities.</title>
        <authorList>
            <person name="Nagy L.G."/>
            <person name="Riley R."/>
            <person name="Tritt A."/>
            <person name="Adam C."/>
            <person name="Daum C."/>
            <person name="Floudas D."/>
            <person name="Sun H."/>
            <person name="Yadav J.S."/>
            <person name="Pangilinan J."/>
            <person name="Larsson K.H."/>
            <person name="Matsuura K."/>
            <person name="Barry K."/>
            <person name="Labutti K."/>
            <person name="Kuo R."/>
            <person name="Ohm R.A."/>
            <person name="Bhattacharya S.S."/>
            <person name="Shirouzu T."/>
            <person name="Yoshinaga Y."/>
            <person name="Martin F.M."/>
            <person name="Grigoriev I.V."/>
            <person name="Hibbett D.S."/>
        </authorList>
    </citation>
    <scope>NUCLEOTIDE SEQUENCE [LARGE SCALE GENOMIC DNA]</scope>
    <source>
        <strain evidence="1 2">HHB9708</strain>
    </source>
</reference>
<dbReference type="EMBL" id="KV419405">
    <property type="protein sequence ID" value="KZS94020.1"/>
    <property type="molecule type" value="Genomic_DNA"/>
</dbReference>
<name>A0A164VC92_9AGAM</name>
<dbReference type="AlphaFoldDB" id="A0A164VC92"/>
<organism evidence="1 2">
    <name type="scientific">Sistotremastrum niveocremeum HHB9708</name>
    <dbReference type="NCBI Taxonomy" id="1314777"/>
    <lineage>
        <taxon>Eukaryota</taxon>
        <taxon>Fungi</taxon>
        <taxon>Dikarya</taxon>
        <taxon>Basidiomycota</taxon>
        <taxon>Agaricomycotina</taxon>
        <taxon>Agaricomycetes</taxon>
        <taxon>Sistotremastrales</taxon>
        <taxon>Sistotremastraceae</taxon>
        <taxon>Sertulicium</taxon>
        <taxon>Sertulicium niveocremeum</taxon>
    </lineage>
</organism>
<proteinExistence type="predicted"/>
<sequence length="159" mass="18639">MLDLEGNLVSKFPYLKSGRGFRVTRLYRKVVDEPEWGYATVYRMDVVHTASFSSTDPFITFASCLQHPVDHDSRFLSVILPFAEGDYEIYDHYVLPQLRPYVQHLLHRRRSAQNAVPRLDCGIRESLGSYSWHDARINEDVPYLMETEIRMGQPVFRRI</sequence>
<gene>
    <name evidence="1" type="ORF">SISNIDRAFT_484975</name>
</gene>